<name>A0AAD7N2Q0_9AGAR</name>
<proteinExistence type="predicted"/>
<accession>A0AAD7N2Q0</accession>
<reference evidence="2" key="1">
    <citation type="submission" date="2023-03" db="EMBL/GenBank/DDBJ databases">
        <title>Massive genome expansion in bonnet fungi (Mycena s.s.) driven by repeated elements and novel gene families across ecological guilds.</title>
        <authorList>
            <consortium name="Lawrence Berkeley National Laboratory"/>
            <person name="Harder C.B."/>
            <person name="Miyauchi S."/>
            <person name="Viragh M."/>
            <person name="Kuo A."/>
            <person name="Thoen E."/>
            <person name="Andreopoulos B."/>
            <person name="Lu D."/>
            <person name="Skrede I."/>
            <person name="Drula E."/>
            <person name="Henrissat B."/>
            <person name="Morin E."/>
            <person name="Kohler A."/>
            <person name="Barry K."/>
            <person name="LaButti K."/>
            <person name="Morin E."/>
            <person name="Salamov A."/>
            <person name="Lipzen A."/>
            <person name="Mereny Z."/>
            <person name="Hegedus B."/>
            <person name="Baldrian P."/>
            <person name="Stursova M."/>
            <person name="Weitz H."/>
            <person name="Taylor A."/>
            <person name="Grigoriev I.V."/>
            <person name="Nagy L.G."/>
            <person name="Martin F."/>
            <person name="Kauserud H."/>
        </authorList>
    </citation>
    <scope>NUCLEOTIDE SEQUENCE</scope>
    <source>
        <strain evidence="2">CBHHK182m</strain>
    </source>
</reference>
<sequence length="368" mass="42704">MPHQLKSFNSQAQLDYPEIYKLMAHEEDWVRYQPFLQERGYILRPRYRPGWVPESLLQGKNVWECEDSFPQFHRGILDATRISDGVQVVLKMVDRMSAEIQIPELLSKHTEHGNPAIPVIDAFPIPDDAERLFMVMPRMRDSTATPFFKTVREFVEFLQQVLEGLVFLHSNNIAHLDICPSNVVVDSSTMIPGGFHFIDDSTSDGLTYITDRAKFPARVPFMNDRTTAGPLHYYFIDFSHSVRFPSFESRELITGDDYEKSTTQFIPEISATVPYDPFKVDVRMVGEMLREDFISSYVGLEFVIPLVQKLLRRQPARRPDATETLKIFERLVLNLSEKQLDQRLVFHRRTSTAQQVWREVALLFKGVL</sequence>
<dbReference type="EMBL" id="JARKIB010000089">
    <property type="protein sequence ID" value="KAJ7743784.1"/>
    <property type="molecule type" value="Genomic_DNA"/>
</dbReference>
<dbReference type="SUPFAM" id="SSF56112">
    <property type="entry name" value="Protein kinase-like (PK-like)"/>
    <property type="match status" value="1"/>
</dbReference>
<dbReference type="PANTHER" id="PTHR44167">
    <property type="entry name" value="OVARIAN-SPECIFIC SERINE/THREONINE-PROTEIN KINASE LOK-RELATED"/>
    <property type="match status" value="1"/>
</dbReference>
<dbReference type="Proteomes" id="UP001215598">
    <property type="component" value="Unassembled WGS sequence"/>
</dbReference>
<dbReference type="PROSITE" id="PS50011">
    <property type="entry name" value="PROTEIN_KINASE_DOM"/>
    <property type="match status" value="1"/>
</dbReference>
<evidence type="ECO:0000313" key="3">
    <source>
        <dbReference type="Proteomes" id="UP001215598"/>
    </source>
</evidence>
<gene>
    <name evidence="2" type="ORF">B0H16DRAFT_997419</name>
</gene>
<keyword evidence="3" id="KW-1185">Reference proteome</keyword>
<dbReference type="AlphaFoldDB" id="A0AAD7N2Q0"/>
<dbReference type="Gene3D" id="1.10.510.10">
    <property type="entry name" value="Transferase(Phosphotransferase) domain 1"/>
    <property type="match status" value="1"/>
</dbReference>
<dbReference type="GO" id="GO:0004672">
    <property type="term" value="F:protein kinase activity"/>
    <property type="evidence" value="ECO:0007669"/>
    <property type="project" value="InterPro"/>
</dbReference>
<dbReference type="PANTHER" id="PTHR44167:SF24">
    <property type="entry name" value="SERINE_THREONINE-PROTEIN KINASE CHK2"/>
    <property type="match status" value="1"/>
</dbReference>
<organism evidence="2 3">
    <name type="scientific">Mycena metata</name>
    <dbReference type="NCBI Taxonomy" id="1033252"/>
    <lineage>
        <taxon>Eukaryota</taxon>
        <taxon>Fungi</taxon>
        <taxon>Dikarya</taxon>
        <taxon>Basidiomycota</taxon>
        <taxon>Agaricomycotina</taxon>
        <taxon>Agaricomycetes</taxon>
        <taxon>Agaricomycetidae</taxon>
        <taxon>Agaricales</taxon>
        <taxon>Marasmiineae</taxon>
        <taxon>Mycenaceae</taxon>
        <taxon>Mycena</taxon>
    </lineage>
</organism>
<keyword evidence="2" id="KW-0808">Transferase</keyword>
<evidence type="ECO:0000313" key="2">
    <source>
        <dbReference type="EMBL" id="KAJ7743784.1"/>
    </source>
</evidence>
<dbReference type="SMART" id="SM00220">
    <property type="entry name" value="S_TKc"/>
    <property type="match status" value="1"/>
</dbReference>
<feature type="domain" description="Protein kinase" evidence="1">
    <location>
        <begin position="41"/>
        <end position="332"/>
    </location>
</feature>
<dbReference type="InterPro" id="IPR011009">
    <property type="entry name" value="Kinase-like_dom_sf"/>
</dbReference>
<comment type="caution">
    <text evidence="2">The sequence shown here is derived from an EMBL/GenBank/DDBJ whole genome shotgun (WGS) entry which is preliminary data.</text>
</comment>
<evidence type="ECO:0000259" key="1">
    <source>
        <dbReference type="PROSITE" id="PS50011"/>
    </source>
</evidence>
<dbReference type="GO" id="GO:0005524">
    <property type="term" value="F:ATP binding"/>
    <property type="evidence" value="ECO:0007669"/>
    <property type="project" value="InterPro"/>
</dbReference>
<keyword evidence="2" id="KW-0418">Kinase</keyword>
<protein>
    <submittedName>
        <fullName evidence="2">Kinase-like domain-containing protein</fullName>
    </submittedName>
</protein>
<dbReference type="InterPro" id="IPR000719">
    <property type="entry name" value="Prot_kinase_dom"/>
</dbReference>